<evidence type="ECO:0000313" key="2">
    <source>
        <dbReference type="Proteomes" id="UP000294752"/>
    </source>
</evidence>
<organism evidence="1 2">
    <name type="scientific">Sphingobacterium paludis</name>
    <dbReference type="NCBI Taxonomy" id="1476465"/>
    <lineage>
        <taxon>Bacteria</taxon>
        <taxon>Pseudomonadati</taxon>
        <taxon>Bacteroidota</taxon>
        <taxon>Sphingobacteriia</taxon>
        <taxon>Sphingobacteriales</taxon>
        <taxon>Sphingobacteriaceae</taxon>
        <taxon>Sphingobacterium</taxon>
    </lineage>
</organism>
<reference evidence="1 2" key="1">
    <citation type="submission" date="2019-03" db="EMBL/GenBank/DDBJ databases">
        <title>Genomic Encyclopedia of Type Strains, Phase III (KMG-III): the genomes of soil and plant-associated and newly described type strains.</title>
        <authorList>
            <person name="Whitman W."/>
        </authorList>
    </citation>
    <scope>NUCLEOTIDE SEQUENCE [LARGE SCALE GENOMIC DNA]</scope>
    <source>
        <strain evidence="1 2">CGMCC 1.12801</strain>
    </source>
</reference>
<comment type="caution">
    <text evidence="1">The sequence shown here is derived from an EMBL/GenBank/DDBJ whole genome shotgun (WGS) entry which is preliminary data.</text>
</comment>
<dbReference type="AlphaFoldDB" id="A0A4R7DA70"/>
<evidence type="ECO:0000313" key="1">
    <source>
        <dbReference type="EMBL" id="TDS17282.1"/>
    </source>
</evidence>
<name>A0A4R7DA70_9SPHI</name>
<keyword evidence="2" id="KW-1185">Reference proteome</keyword>
<dbReference type="Proteomes" id="UP000294752">
    <property type="component" value="Unassembled WGS sequence"/>
</dbReference>
<proteinExistence type="predicted"/>
<gene>
    <name evidence="1" type="ORF">B0I21_101145</name>
</gene>
<accession>A0A4R7DA70</accession>
<protein>
    <submittedName>
        <fullName evidence="1">Uncharacterized protein</fullName>
    </submittedName>
</protein>
<dbReference type="EMBL" id="SNZV01000001">
    <property type="protein sequence ID" value="TDS17282.1"/>
    <property type="molecule type" value="Genomic_DNA"/>
</dbReference>
<sequence>MLLRACALKPDLQFICCCGNLRDV</sequence>